<dbReference type="PROSITE" id="PS50005">
    <property type="entry name" value="TPR"/>
    <property type="match status" value="1"/>
</dbReference>
<dbReference type="Proteomes" id="UP001253545">
    <property type="component" value="Unassembled WGS sequence"/>
</dbReference>
<evidence type="ECO:0000313" key="6">
    <source>
        <dbReference type="Proteomes" id="UP001253545"/>
    </source>
</evidence>
<dbReference type="InterPro" id="IPR050498">
    <property type="entry name" value="Ycf3"/>
</dbReference>
<dbReference type="RefSeq" id="WP_311368988.1">
    <property type="nucleotide sequence ID" value="NZ_JAVRHX010000003.1"/>
</dbReference>
<dbReference type="InterPro" id="IPR011990">
    <property type="entry name" value="TPR-like_helical_dom_sf"/>
</dbReference>
<feature type="chain" id="PRO_5047022501" evidence="4">
    <location>
        <begin position="19"/>
        <end position="273"/>
    </location>
</feature>
<keyword evidence="1" id="KW-0677">Repeat</keyword>
<sequence length="273" mass="30450">MKYFILLLIGLLPLTTLSQEIDISVNTEGIVATDDGAQESDSDSAKETKPIVDQSVPSVAFVPKHALEKFNQRDKSTAIDLEVDKLYRRAHAQQTEGSIGLAIQTYYKIISKNPDYEKARISLAQVLAVKGDYSAIISVLMPATENKHSHWSAWYWLGVAFMKQGKFEMAIQATEEALSRNVESVDLWLLRALIEQETDDHHSALQLLSAAEHLAPNHPNIVLNKAISNEAIGQINLALVNYSNYLRLVKGTSNRAIPNKVVLDRIARLRTFN</sequence>
<accession>A0ABU2ZS63</accession>
<protein>
    <submittedName>
        <fullName evidence="5">Tetratricopeptide repeat protein</fullName>
    </submittedName>
</protein>
<gene>
    <name evidence="5" type="ORF">RM552_11495</name>
</gene>
<name>A0ABU2ZS63_9ALTE</name>
<feature type="repeat" description="TPR" evidence="3">
    <location>
        <begin position="151"/>
        <end position="184"/>
    </location>
</feature>
<dbReference type="EMBL" id="JAVRHX010000003">
    <property type="protein sequence ID" value="MDT0595472.1"/>
    <property type="molecule type" value="Genomic_DNA"/>
</dbReference>
<reference evidence="5 6" key="1">
    <citation type="submission" date="2023-09" db="EMBL/GenBank/DDBJ databases">
        <authorList>
            <person name="Rey-Velasco X."/>
        </authorList>
    </citation>
    <scope>NUCLEOTIDE SEQUENCE [LARGE SCALE GENOMIC DNA]</scope>
    <source>
        <strain evidence="5 6">P117</strain>
    </source>
</reference>
<evidence type="ECO:0000313" key="5">
    <source>
        <dbReference type="EMBL" id="MDT0595472.1"/>
    </source>
</evidence>
<dbReference type="SMART" id="SM00028">
    <property type="entry name" value="TPR"/>
    <property type="match status" value="3"/>
</dbReference>
<organism evidence="5 6">
    <name type="scientific">Glaciecola petra</name>
    <dbReference type="NCBI Taxonomy" id="3075602"/>
    <lineage>
        <taxon>Bacteria</taxon>
        <taxon>Pseudomonadati</taxon>
        <taxon>Pseudomonadota</taxon>
        <taxon>Gammaproteobacteria</taxon>
        <taxon>Alteromonadales</taxon>
        <taxon>Alteromonadaceae</taxon>
        <taxon>Glaciecola</taxon>
    </lineage>
</organism>
<dbReference type="PANTHER" id="PTHR44858:SF1">
    <property type="entry name" value="UDP-N-ACETYLGLUCOSAMINE--PEPTIDE N-ACETYLGLUCOSAMINYLTRANSFERASE SPINDLY-RELATED"/>
    <property type="match status" value="1"/>
</dbReference>
<dbReference type="InterPro" id="IPR019734">
    <property type="entry name" value="TPR_rpt"/>
</dbReference>
<dbReference type="Pfam" id="PF00515">
    <property type="entry name" value="TPR_1"/>
    <property type="match status" value="1"/>
</dbReference>
<keyword evidence="4" id="KW-0732">Signal</keyword>
<feature type="signal peptide" evidence="4">
    <location>
        <begin position="1"/>
        <end position="18"/>
    </location>
</feature>
<evidence type="ECO:0000256" key="2">
    <source>
        <dbReference type="ARBA" id="ARBA00022803"/>
    </source>
</evidence>
<evidence type="ECO:0000256" key="3">
    <source>
        <dbReference type="PROSITE-ProRule" id="PRU00339"/>
    </source>
</evidence>
<evidence type="ECO:0000256" key="4">
    <source>
        <dbReference type="SAM" id="SignalP"/>
    </source>
</evidence>
<dbReference type="PANTHER" id="PTHR44858">
    <property type="entry name" value="TETRATRICOPEPTIDE REPEAT PROTEIN 6"/>
    <property type="match status" value="1"/>
</dbReference>
<evidence type="ECO:0000256" key="1">
    <source>
        <dbReference type="ARBA" id="ARBA00022737"/>
    </source>
</evidence>
<dbReference type="SUPFAM" id="SSF48452">
    <property type="entry name" value="TPR-like"/>
    <property type="match status" value="1"/>
</dbReference>
<keyword evidence="6" id="KW-1185">Reference proteome</keyword>
<comment type="caution">
    <text evidence="5">The sequence shown here is derived from an EMBL/GenBank/DDBJ whole genome shotgun (WGS) entry which is preliminary data.</text>
</comment>
<proteinExistence type="predicted"/>
<dbReference type="Gene3D" id="1.25.40.10">
    <property type="entry name" value="Tetratricopeptide repeat domain"/>
    <property type="match status" value="1"/>
</dbReference>
<keyword evidence="2 3" id="KW-0802">TPR repeat</keyword>